<dbReference type="AlphaFoldDB" id="A0A165MQ36"/>
<dbReference type="STRING" id="1314782.A0A165MQ36"/>
<dbReference type="OrthoDB" id="3830579at2759"/>
<evidence type="ECO:0000313" key="2">
    <source>
        <dbReference type="Proteomes" id="UP000076761"/>
    </source>
</evidence>
<organism evidence="1 2">
    <name type="scientific">Neolentinus lepideus HHB14362 ss-1</name>
    <dbReference type="NCBI Taxonomy" id="1314782"/>
    <lineage>
        <taxon>Eukaryota</taxon>
        <taxon>Fungi</taxon>
        <taxon>Dikarya</taxon>
        <taxon>Basidiomycota</taxon>
        <taxon>Agaricomycotina</taxon>
        <taxon>Agaricomycetes</taxon>
        <taxon>Gloeophyllales</taxon>
        <taxon>Gloeophyllaceae</taxon>
        <taxon>Neolentinus</taxon>
    </lineage>
</organism>
<evidence type="ECO:0000313" key="1">
    <source>
        <dbReference type="EMBL" id="KZT18627.1"/>
    </source>
</evidence>
<dbReference type="Gene3D" id="3.30.70.100">
    <property type="match status" value="2"/>
</dbReference>
<dbReference type="EMBL" id="KV425669">
    <property type="protein sequence ID" value="KZT18627.1"/>
    <property type="molecule type" value="Genomic_DNA"/>
</dbReference>
<reference evidence="1 2" key="1">
    <citation type="journal article" date="2016" name="Mol. Biol. Evol.">
        <title>Comparative Genomics of Early-Diverging Mushroom-Forming Fungi Provides Insights into the Origins of Lignocellulose Decay Capabilities.</title>
        <authorList>
            <person name="Nagy L.G."/>
            <person name="Riley R."/>
            <person name="Tritt A."/>
            <person name="Adam C."/>
            <person name="Daum C."/>
            <person name="Floudas D."/>
            <person name="Sun H."/>
            <person name="Yadav J.S."/>
            <person name="Pangilinan J."/>
            <person name="Larsson K.H."/>
            <person name="Matsuura K."/>
            <person name="Barry K."/>
            <person name="Labutti K."/>
            <person name="Kuo R."/>
            <person name="Ohm R.A."/>
            <person name="Bhattacharya S.S."/>
            <person name="Shirouzu T."/>
            <person name="Yoshinaga Y."/>
            <person name="Martin F.M."/>
            <person name="Grigoriev I.V."/>
            <person name="Hibbett D.S."/>
        </authorList>
    </citation>
    <scope>NUCLEOTIDE SEQUENCE [LARGE SCALE GENOMIC DNA]</scope>
    <source>
        <strain evidence="1 2">HHB14362 ss-1</strain>
    </source>
</reference>
<gene>
    <name evidence="1" type="ORF">NEOLEDRAFT_1143156</name>
</gene>
<keyword evidence="2" id="KW-1185">Reference proteome</keyword>
<accession>A0A165MQ36</accession>
<sequence length="209" mass="22625">MSAPPVVEFVSLTASEALKASDTVGTEALNIVLESAGAQKVFRGMQAEDKATAYVAVGWDTLKAHQDLMVDKARYDPLLASLATTIAPGTQLTMVHVAFNNHAAAIQALVDPATELAWLTLKSLDQATALPGNMDNLEKALATASGRRSYTWGKVVEKEDQYLLIVGWDTVEAHLNALKVNQNLSTTVAKTSEWVEIDLVHVNFTEYKL</sequence>
<proteinExistence type="predicted"/>
<name>A0A165MQ36_9AGAM</name>
<evidence type="ECO:0008006" key="3">
    <source>
        <dbReference type="Google" id="ProtNLM"/>
    </source>
</evidence>
<protein>
    <recommendedName>
        <fullName evidence="3">ABM domain-containing protein</fullName>
    </recommendedName>
</protein>
<dbReference type="InParanoid" id="A0A165MQ36"/>
<dbReference type="Proteomes" id="UP000076761">
    <property type="component" value="Unassembled WGS sequence"/>
</dbReference>